<dbReference type="KEGG" id="bmei:Spa11_35110"/>
<keyword evidence="2" id="KW-1185">Reference proteome</keyword>
<organism evidence="1 2">
    <name type="scientific">Botrimarina mediterranea</name>
    <dbReference type="NCBI Taxonomy" id="2528022"/>
    <lineage>
        <taxon>Bacteria</taxon>
        <taxon>Pseudomonadati</taxon>
        <taxon>Planctomycetota</taxon>
        <taxon>Planctomycetia</taxon>
        <taxon>Pirellulales</taxon>
        <taxon>Lacipirellulaceae</taxon>
        <taxon>Botrimarina</taxon>
    </lineage>
</organism>
<proteinExistence type="predicted"/>
<dbReference type="InterPro" id="IPR015943">
    <property type="entry name" value="WD40/YVTN_repeat-like_dom_sf"/>
</dbReference>
<evidence type="ECO:0000313" key="2">
    <source>
        <dbReference type="Proteomes" id="UP000316426"/>
    </source>
</evidence>
<reference evidence="1 2" key="1">
    <citation type="submission" date="2019-02" db="EMBL/GenBank/DDBJ databases">
        <title>Deep-cultivation of Planctomycetes and their phenomic and genomic characterization uncovers novel biology.</title>
        <authorList>
            <person name="Wiegand S."/>
            <person name="Jogler M."/>
            <person name="Boedeker C."/>
            <person name="Pinto D."/>
            <person name="Vollmers J."/>
            <person name="Rivas-Marin E."/>
            <person name="Kohn T."/>
            <person name="Peeters S.H."/>
            <person name="Heuer A."/>
            <person name="Rast P."/>
            <person name="Oberbeckmann S."/>
            <person name="Bunk B."/>
            <person name="Jeske O."/>
            <person name="Meyerdierks A."/>
            <person name="Storesund J.E."/>
            <person name="Kallscheuer N."/>
            <person name="Luecker S."/>
            <person name="Lage O.M."/>
            <person name="Pohl T."/>
            <person name="Merkel B.J."/>
            <person name="Hornburger P."/>
            <person name="Mueller R.-W."/>
            <person name="Bruemmer F."/>
            <person name="Labrenz M."/>
            <person name="Spormann A.M."/>
            <person name="Op den Camp H."/>
            <person name="Overmann J."/>
            <person name="Amann R."/>
            <person name="Jetten M.S.M."/>
            <person name="Mascher T."/>
            <person name="Medema M.H."/>
            <person name="Devos D.P."/>
            <person name="Kaster A.-K."/>
            <person name="Ovreas L."/>
            <person name="Rohde M."/>
            <person name="Galperin M.Y."/>
            <person name="Jogler C."/>
        </authorList>
    </citation>
    <scope>NUCLEOTIDE SEQUENCE [LARGE SCALE GENOMIC DNA]</scope>
    <source>
        <strain evidence="1 2">Spa11</strain>
    </source>
</reference>
<dbReference type="CDD" id="cd15482">
    <property type="entry name" value="Sialidase_non-viral"/>
    <property type="match status" value="1"/>
</dbReference>
<evidence type="ECO:0000313" key="1">
    <source>
        <dbReference type="EMBL" id="QDV75297.1"/>
    </source>
</evidence>
<accession>A0A518KBV5</accession>
<dbReference type="Proteomes" id="UP000316426">
    <property type="component" value="Chromosome"/>
</dbReference>
<dbReference type="SUPFAM" id="SSF110296">
    <property type="entry name" value="Oligoxyloglucan reducing end-specific cellobiohydrolase"/>
    <property type="match status" value="1"/>
</dbReference>
<dbReference type="Gene3D" id="2.130.10.10">
    <property type="entry name" value="YVTN repeat-like/Quinoprotein amine dehydrogenase"/>
    <property type="match status" value="1"/>
</dbReference>
<name>A0A518KBV5_9BACT</name>
<protein>
    <submittedName>
        <fullName evidence="1">BNR/Asp-box repeat protein</fullName>
    </submittedName>
</protein>
<dbReference type="AlphaFoldDB" id="A0A518KBV5"/>
<dbReference type="InterPro" id="IPR052025">
    <property type="entry name" value="Xyloglucanase_GH74"/>
</dbReference>
<dbReference type="PANTHER" id="PTHR43739">
    <property type="entry name" value="XYLOGLUCANASE (EUROFUNG)"/>
    <property type="match status" value="1"/>
</dbReference>
<gene>
    <name evidence="1" type="ORF">Spa11_35110</name>
</gene>
<dbReference type="RefSeq" id="WP_145114467.1">
    <property type="nucleotide sequence ID" value="NZ_CP036349.1"/>
</dbReference>
<dbReference type="PANTHER" id="PTHR43739:SF5">
    <property type="entry name" value="EXO-ALPHA-SIALIDASE"/>
    <property type="match status" value="1"/>
</dbReference>
<sequence length="374" mass="40904">MSDRFDVATRKGLFTFRRAPSGWEIANVAFLGKNLSMSLVDPRDGVAYASVDEGHFGCHLHRSRDGGVTWEEIAAPTYPAGETVPNRMPDTGEAIEGAQRKPASLSEIWSLEPAGADEPGSLWCGTIPGGLFRSDDYGDSWRLVESLWNMPQRDNWFGGGKDDAGLHSIVVDPRDKNRLAVALSCGGVWTTTDGGATWTNDNQGLRAEYMPPEMAYDPVSQDPHRMVGCRANPDRLWIQHHNGVFRSNDRGANWDEMTNVDPSVFGFAVAVHPHDPDTAWFVPAVKDEFRYPVNAALAVSKTSDGGATFTAKRDGLPQTHAYDIVFRHALDVDDAGERLAMGSSTGGLWISEDGGESWTLLSAHLPPIYSVRFA</sequence>
<dbReference type="GO" id="GO:0010411">
    <property type="term" value="P:xyloglucan metabolic process"/>
    <property type="evidence" value="ECO:0007669"/>
    <property type="project" value="TreeGrafter"/>
</dbReference>
<dbReference type="EMBL" id="CP036349">
    <property type="protein sequence ID" value="QDV75297.1"/>
    <property type="molecule type" value="Genomic_DNA"/>
</dbReference>